<evidence type="ECO:0000313" key="2">
    <source>
        <dbReference type="Proteomes" id="UP000265703"/>
    </source>
</evidence>
<sequence length="217" mass="25639">MICKEDKEQQKEDNQNDLEVKVIKKETANNLKELNDNGRTTITEELCIFNNNLYKVAKEKQIVATMEQLIINIGTKAKELIWHNRCDQVTEIEIKRGLSRMDKRKSKSSTIMDIEQKKKVLMEKSERNNIIIQLTNRWIGSIIESEPIKYHPHYISNNKQHAGRMIVNKYAKGKAKYEHHESNKSDNIDDEYMENIDENIKEYDDSYNSLHDIKNKR</sequence>
<proteinExistence type="predicted"/>
<name>A0A397SPK8_9GLOM</name>
<accession>A0A397SPK8</accession>
<gene>
    <name evidence="1" type="ORF">C1645_832057</name>
</gene>
<reference evidence="1 2" key="1">
    <citation type="submission" date="2018-06" db="EMBL/GenBank/DDBJ databases">
        <title>Comparative genomics reveals the genomic features of Rhizophagus irregularis, R. cerebriforme, R. diaphanum and Gigaspora rosea, and their symbiotic lifestyle signature.</title>
        <authorList>
            <person name="Morin E."/>
            <person name="San Clemente H."/>
            <person name="Chen E.C.H."/>
            <person name="De La Providencia I."/>
            <person name="Hainaut M."/>
            <person name="Kuo A."/>
            <person name="Kohler A."/>
            <person name="Murat C."/>
            <person name="Tang N."/>
            <person name="Roy S."/>
            <person name="Loubradou J."/>
            <person name="Henrissat B."/>
            <person name="Grigoriev I.V."/>
            <person name="Corradi N."/>
            <person name="Roux C."/>
            <person name="Martin F.M."/>
        </authorList>
    </citation>
    <scope>NUCLEOTIDE SEQUENCE [LARGE SCALE GENOMIC DNA]</scope>
    <source>
        <strain evidence="1 2">DAOM 227022</strain>
    </source>
</reference>
<protein>
    <submittedName>
        <fullName evidence="1">Uncharacterized protein</fullName>
    </submittedName>
</protein>
<dbReference type="AlphaFoldDB" id="A0A397SPK8"/>
<organism evidence="1 2">
    <name type="scientific">Glomus cerebriforme</name>
    <dbReference type="NCBI Taxonomy" id="658196"/>
    <lineage>
        <taxon>Eukaryota</taxon>
        <taxon>Fungi</taxon>
        <taxon>Fungi incertae sedis</taxon>
        <taxon>Mucoromycota</taxon>
        <taxon>Glomeromycotina</taxon>
        <taxon>Glomeromycetes</taxon>
        <taxon>Glomerales</taxon>
        <taxon>Glomeraceae</taxon>
        <taxon>Glomus</taxon>
    </lineage>
</organism>
<comment type="caution">
    <text evidence="1">The sequence shown here is derived from an EMBL/GenBank/DDBJ whole genome shotgun (WGS) entry which is preliminary data.</text>
</comment>
<dbReference type="OrthoDB" id="2445137at2759"/>
<evidence type="ECO:0000313" key="1">
    <source>
        <dbReference type="EMBL" id="RIA84564.1"/>
    </source>
</evidence>
<dbReference type="Proteomes" id="UP000265703">
    <property type="component" value="Unassembled WGS sequence"/>
</dbReference>
<dbReference type="EMBL" id="QKYT01000483">
    <property type="protein sequence ID" value="RIA84564.1"/>
    <property type="molecule type" value="Genomic_DNA"/>
</dbReference>
<keyword evidence="2" id="KW-1185">Reference proteome</keyword>